<comment type="caution">
    <text evidence="2">The sequence shown here is derived from an EMBL/GenBank/DDBJ whole genome shotgun (WGS) entry which is preliminary data.</text>
</comment>
<feature type="region of interest" description="Disordered" evidence="1">
    <location>
        <begin position="153"/>
        <end position="172"/>
    </location>
</feature>
<dbReference type="Proteomes" id="UP000023152">
    <property type="component" value="Unassembled WGS sequence"/>
</dbReference>
<evidence type="ECO:0000313" key="2">
    <source>
        <dbReference type="EMBL" id="ETO23878.1"/>
    </source>
</evidence>
<sequence length="316" mass="34921">MLVMYCCKRHQHKSNRPDADANAKNDNDNDNEFVRVDTMMPSKPPAMNSNVQTMSSAIATTAVNANSNAPLEKQTTETVGTEISYPSLDIAGLEMIFYRSNNAKQMTQRETMFSAEGQEGGSIRRRQTTQLEGVVSPIAVAAAASASAADYPQFPPVSPSNQPSSKQNGSISNKVKQVVGLKLMKKEQSDPVPDEEEEDEDQAIDLEENPEVLHIAEPTKDASDELNRKHKLDSHTKFNAQQHNGSSKHTSTEHAHKTNGQHAHLNTKKNNKNLFQFERVDTYEEPEHRQHLSIDGKVPMGDTLMGFAGTSLGEKH</sequence>
<evidence type="ECO:0000313" key="3">
    <source>
        <dbReference type="Proteomes" id="UP000023152"/>
    </source>
</evidence>
<gene>
    <name evidence="2" type="ORF">RFI_13281</name>
</gene>
<feature type="compositionally biased region" description="Polar residues" evidence="1">
    <location>
        <begin position="159"/>
        <end position="172"/>
    </location>
</feature>
<dbReference type="AlphaFoldDB" id="X6NDD6"/>
<protein>
    <submittedName>
        <fullName evidence="2">Uncharacterized protein</fullName>
    </submittedName>
</protein>
<feature type="region of interest" description="Disordered" evidence="1">
    <location>
        <begin position="184"/>
        <end position="270"/>
    </location>
</feature>
<evidence type="ECO:0000256" key="1">
    <source>
        <dbReference type="SAM" id="MobiDB-lite"/>
    </source>
</evidence>
<feature type="compositionally biased region" description="Basic and acidic residues" evidence="1">
    <location>
        <begin position="217"/>
        <end position="227"/>
    </location>
</feature>
<name>X6NDD6_RETFI</name>
<feature type="compositionally biased region" description="Basic and acidic residues" evidence="1">
    <location>
        <begin position="15"/>
        <end position="30"/>
    </location>
</feature>
<accession>X6NDD6</accession>
<keyword evidence="3" id="KW-1185">Reference proteome</keyword>
<feature type="compositionally biased region" description="Acidic residues" evidence="1">
    <location>
        <begin position="192"/>
        <end position="210"/>
    </location>
</feature>
<organism evidence="2 3">
    <name type="scientific">Reticulomyxa filosa</name>
    <dbReference type="NCBI Taxonomy" id="46433"/>
    <lineage>
        <taxon>Eukaryota</taxon>
        <taxon>Sar</taxon>
        <taxon>Rhizaria</taxon>
        <taxon>Retaria</taxon>
        <taxon>Foraminifera</taxon>
        <taxon>Monothalamids</taxon>
        <taxon>Reticulomyxidae</taxon>
        <taxon>Reticulomyxa</taxon>
    </lineage>
</organism>
<reference evidence="2 3" key="1">
    <citation type="journal article" date="2013" name="Curr. Biol.">
        <title>The Genome of the Foraminiferan Reticulomyxa filosa.</title>
        <authorList>
            <person name="Glockner G."/>
            <person name="Hulsmann N."/>
            <person name="Schleicher M."/>
            <person name="Noegel A.A."/>
            <person name="Eichinger L."/>
            <person name="Gallinger C."/>
            <person name="Pawlowski J."/>
            <person name="Sierra R."/>
            <person name="Euteneuer U."/>
            <person name="Pillet L."/>
            <person name="Moustafa A."/>
            <person name="Platzer M."/>
            <person name="Groth M."/>
            <person name="Szafranski K."/>
            <person name="Schliwa M."/>
        </authorList>
    </citation>
    <scope>NUCLEOTIDE SEQUENCE [LARGE SCALE GENOMIC DNA]</scope>
</reference>
<feature type="compositionally biased region" description="Polar residues" evidence="1">
    <location>
        <begin position="237"/>
        <end position="249"/>
    </location>
</feature>
<proteinExistence type="predicted"/>
<feature type="region of interest" description="Disordered" evidence="1">
    <location>
        <begin position="11"/>
        <end position="30"/>
    </location>
</feature>
<dbReference type="EMBL" id="ASPP01009630">
    <property type="protein sequence ID" value="ETO23878.1"/>
    <property type="molecule type" value="Genomic_DNA"/>
</dbReference>